<protein>
    <submittedName>
        <fullName evidence="3">Lipocalin-like domain-containing protein</fullName>
    </submittedName>
</protein>
<evidence type="ECO:0000313" key="4">
    <source>
        <dbReference type="Proteomes" id="UP000692816"/>
    </source>
</evidence>
<evidence type="ECO:0000313" key="3">
    <source>
        <dbReference type="EMBL" id="MBO1429004.1"/>
    </source>
</evidence>
<evidence type="ECO:0000256" key="1">
    <source>
        <dbReference type="SAM" id="SignalP"/>
    </source>
</evidence>
<comment type="caution">
    <text evidence="3">The sequence shown here is derived from an EMBL/GenBank/DDBJ whole genome shotgun (WGS) entry which is preliminary data.</text>
</comment>
<proteinExistence type="predicted"/>
<gene>
    <name evidence="3" type="ORF">J4P68_06110</name>
</gene>
<organism evidence="3 4">
    <name type="scientific">Bradyrhizobium quebecense</name>
    <dbReference type="NCBI Taxonomy" id="2748629"/>
    <lineage>
        <taxon>Bacteria</taxon>
        <taxon>Pseudomonadati</taxon>
        <taxon>Pseudomonadota</taxon>
        <taxon>Alphaproteobacteria</taxon>
        <taxon>Hyphomicrobiales</taxon>
        <taxon>Nitrobacteraceae</taxon>
        <taxon>Bradyrhizobium</taxon>
    </lineage>
</organism>
<feature type="signal peptide" evidence="1">
    <location>
        <begin position="1"/>
        <end position="25"/>
    </location>
</feature>
<dbReference type="EMBL" id="JAGEPA010000001">
    <property type="protein sequence ID" value="MBO1429004.1"/>
    <property type="molecule type" value="Genomic_DNA"/>
</dbReference>
<feature type="domain" description="Lipocalin-like" evidence="2">
    <location>
        <begin position="32"/>
        <end position="165"/>
    </location>
</feature>
<feature type="chain" id="PRO_5045838262" evidence="1">
    <location>
        <begin position="26"/>
        <end position="167"/>
    </location>
</feature>
<dbReference type="Proteomes" id="UP000692816">
    <property type="component" value="Unassembled WGS sequence"/>
</dbReference>
<dbReference type="Pfam" id="PF13924">
    <property type="entry name" value="Lipocalin_5"/>
    <property type="match status" value="1"/>
</dbReference>
<evidence type="ECO:0000259" key="2">
    <source>
        <dbReference type="Pfam" id="PF13924"/>
    </source>
</evidence>
<keyword evidence="4" id="KW-1185">Reference proteome</keyword>
<dbReference type="InterPro" id="IPR024311">
    <property type="entry name" value="Lipocalin-like"/>
</dbReference>
<accession>A0ABS3MC28</accession>
<reference evidence="3" key="1">
    <citation type="journal article" date="2021" name="Int. J. Syst. Evol. Microbiol.">
        <title>Bradyrhizobium septentrionale sp. nov. (sv. septentrionale) and Bradyrhizobium quebecense sp. nov. (sv. septentrionale) associated with legumes native to Canada possess rearranged symbiosis genes and numerous insertion sequences.</title>
        <authorList>
            <person name="Bromfield E.S.P."/>
            <person name="Cloutier S."/>
        </authorList>
    </citation>
    <scope>NUCLEOTIDE SEQUENCE</scope>
    <source>
        <strain evidence="3">12S5</strain>
    </source>
</reference>
<name>A0ABS3MC28_9BRAD</name>
<keyword evidence="1" id="KW-0732">Signal</keyword>
<sequence length="167" mass="18632">MRMNAFCKLLGAASACLFVSSAALAEDQEFAGNYQLISATRKIVDTGQIEDTFGKKPKGLAMYGKDGHFVILITYDGRPKPESIDKMTDQQRADLHRMMTAYGGTYTYDGSKVVHHLDLSWNEVWAGTTNIRDVQRDGDRIIYVARPAPFASDGKMSVVTLVWEKMK</sequence>